<dbReference type="EMBL" id="JAQIZT010000005">
    <property type="protein sequence ID" value="KAJ6998311.1"/>
    <property type="molecule type" value="Genomic_DNA"/>
</dbReference>
<keyword evidence="2 3" id="KW-0732">Signal</keyword>
<dbReference type="PANTHER" id="PTHR33491">
    <property type="entry name" value="OSJNBA0016N04.9 PROTEIN"/>
    <property type="match status" value="1"/>
</dbReference>
<comment type="subcellular location">
    <subcellularLocation>
        <location evidence="1">Membrane</location>
        <topology evidence="1">Single-pass membrane protein</topology>
    </subcellularLocation>
</comment>
<feature type="domain" description="Wall-associated receptor kinase galacturonan-binding" evidence="4">
    <location>
        <begin position="30"/>
        <end position="89"/>
    </location>
</feature>
<feature type="chain" id="PRO_5041988894" description="Wall-associated receptor kinase galacturonan-binding domain-containing protein" evidence="3">
    <location>
        <begin position="21"/>
        <end position="122"/>
    </location>
</feature>
<name>A0AAD6W4H3_9ROSI</name>
<dbReference type="GO" id="GO:0030247">
    <property type="term" value="F:polysaccharide binding"/>
    <property type="evidence" value="ECO:0007669"/>
    <property type="project" value="InterPro"/>
</dbReference>
<dbReference type="GO" id="GO:0016020">
    <property type="term" value="C:membrane"/>
    <property type="evidence" value="ECO:0007669"/>
    <property type="project" value="UniProtKB-SubCell"/>
</dbReference>
<protein>
    <recommendedName>
        <fullName evidence="4">Wall-associated receptor kinase galacturonan-binding domain-containing protein</fullName>
    </recommendedName>
</protein>
<dbReference type="InterPro" id="IPR025287">
    <property type="entry name" value="WAK_GUB"/>
</dbReference>
<sequence>MIMQLVLLAILLIWSIKASARSPSLAKPNCRAFCGEIIIPFPFGIGPGCYSHKWLEIVCNGTFSPPKSFAESLNLEVLNISIENIGIHVNLPVTSSGCNGATTSSVHINLESSQFCTSASSE</sequence>
<keyword evidence="6" id="KW-1185">Reference proteome</keyword>
<reference evidence="5" key="1">
    <citation type="journal article" date="2023" name="Mol. Ecol. Resour.">
        <title>Chromosome-level genome assembly of a triploid poplar Populus alba 'Berolinensis'.</title>
        <authorList>
            <person name="Chen S."/>
            <person name="Yu Y."/>
            <person name="Wang X."/>
            <person name="Wang S."/>
            <person name="Zhang T."/>
            <person name="Zhou Y."/>
            <person name="He R."/>
            <person name="Meng N."/>
            <person name="Wang Y."/>
            <person name="Liu W."/>
            <person name="Liu Z."/>
            <person name="Liu J."/>
            <person name="Guo Q."/>
            <person name="Huang H."/>
            <person name="Sederoff R.R."/>
            <person name="Wang G."/>
            <person name="Qu G."/>
            <person name="Chen S."/>
        </authorList>
    </citation>
    <scope>NUCLEOTIDE SEQUENCE</scope>
    <source>
        <strain evidence="5">SC-2020</strain>
    </source>
</reference>
<comment type="caution">
    <text evidence="5">The sequence shown here is derived from an EMBL/GenBank/DDBJ whole genome shotgun (WGS) entry which is preliminary data.</text>
</comment>
<evidence type="ECO:0000313" key="6">
    <source>
        <dbReference type="Proteomes" id="UP001164929"/>
    </source>
</evidence>
<evidence type="ECO:0000256" key="2">
    <source>
        <dbReference type="ARBA" id="ARBA00022729"/>
    </source>
</evidence>
<accession>A0AAD6W4H3</accession>
<evidence type="ECO:0000256" key="1">
    <source>
        <dbReference type="ARBA" id="ARBA00004167"/>
    </source>
</evidence>
<organism evidence="5 6">
    <name type="scientific">Populus alba x Populus x berolinensis</name>
    <dbReference type="NCBI Taxonomy" id="444605"/>
    <lineage>
        <taxon>Eukaryota</taxon>
        <taxon>Viridiplantae</taxon>
        <taxon>Streptophyta</taxon>
        <taxon>Embryophyta</taxon>
        <taxon>Tracheophyta</taxon>
        <taxon>Spermatophyta</taxon>
        <taxon>Magnoliopsida</taxon>
        <taxon>eudicotyledons</taxon>
        <taxon>Gunneridae</taxon>
        <taxon>Pentapetalae</taxon>
        <taxon>rosids</taxon>
        <taxon>fabids</taxon>
        <taxon>Malpighiales</taxon>
        <taxon>Salicaceae</taxon>
        <taxon>Saliceae</taxon>
        <taxon>Populus</taxon>
    </lineage>
</organism>
<evidence type="ECO:0000256" key="3">
    <source>
        <dbReference type="SAM" id="SignalP"/>
    </source>
</evidence>
<proteinExistence type="predicted"/>
<evidence type="ECO:0000313" key="5">
    <source>
        <dbReference type="EMBL" id="KAJ6998311.1"/>
    </source>
</evidence>
<dbReference type="AlphaFoldDB" id="A0AAD6W4H3"/>
<evidence type="ECO:0000259" key="4">
    <source>
        <dbReference type="Pfam" id="PF13947"/>
    </source>
</evidence>
<dbReference type="Pfam" id="PF13947">
    <property type="entry name" value="GUB_WAK_bind"/>
    <property type="match status" value="1"/>
</dbReference>
<feature type="signal peptide" evidence="3">
    <location>
        <begin position="1"/>
        <end position="20"/>
    </location>
</feature>
<dbReference type="Proteomes" id="UP001164929">
    <property type="component" value="Chromosome 5"/>
</dbReference>
<gene>
    <name evidence="5" type="ORF">NC653_014489</name>
</gene>